<protein>
    <recommendedName>
        <fullName evidence="3">Orotate phosphoribosyltransferase</fullName>
    </recommendedName>
</protein>
<dbReference type="InterPro" id="IPR029057">
    <property type="entry name" value="PRTase-like"/>
</dbReference>
<reference evidence="2" key="1">
    <citation type="journal article" date="2017" name="Appl. Environ. Microbiol.">
        <title>Molecular characterization of an Endozoicomonas-like organism causing infection in king scallop Pecten maximus L.</title>
        <authorList>
            <person name="Cano I."/>
            <person name="van Aerle R."/>
            <person name="Ross S."/>
            <person name="Verner-Jeffreys D.W."/>
            <person name="Paley R.K."/>
            <person name="Rimmer G."/>
            <person name="Ryder D."/>
            <person name="Hooper P."/>
            <person name="Stone D."/>
            <person name="Feist S.W."/>
        </authorList>
    </citation>
    <scope>NUCLEOTIDE SEQUENCE</scope>
</reference>
<gene>
    <name evidence="2" type="ORF">CI610_01181</name>
</gene>
<dbReference type="PANTHER" id="PTHR47505:SF1">
    <property type="entry name" value="DNA UTILIZATION PROTEIN YHGH"/>
    <property type="match status" value="1"/>
</dbReference>
<accession>A0A2H9T992</accession>
<organism evidence="2">
    <name type="scientific">invertebrate metagenome</name>
    <dbReference type="NCBI Taxonomy" id="1711999"/>
    <lineage>
        <taxon>unclassified sequences</taxon>
        <taxon>metagenomes</taxon>
        <taxon>organismal metagenomes</taxon>
    </lineage>
</organism>
<dbReference type="Gene3D" id="3.40.50.2020">
    <property type="match status" value="1"/>
</dbReference>
<evidence type="ECO:0008006" key="3">
    <source>
        <dbReference type="Google" id="ProtNLM"/>
    </source>
</evidence>
<comment type="similarity">
    <text evidence="1">Belongs to the ComF/GntX family.</text>
</comment>
<dbReference type="SUPFAM" id="SSF53271">
    <property type="entry name" value="PRTase-like"/>
    <property type="match status" value="1"/>
</dbReference>
<dbReference type="CDD" id="cd06223">
    <property type="entry name" value="PRTases_typeI"/>
    <property type="match status" value="1"/>
</dbReference>
<dbReference type="InterPro" id="IPR000836">
    <property type="entry name" value="PRTase_dom"/>
</dbReference>
<dbReference type="InterPro" id="IPR051910">
    <property type="entry name" value="ComF/GntX_DNA_util-trans"/>
</dbReference>
<sequence>MIKVYRSVKALSLQINCLLCQKATGFSHKICRQCQQSFPVIPYPCKICSLPLPSENNACCAQCLHSPPSFDRCISPFVYSFPIDKVIQRIKYDNRLELIRPVTKKLVDALCPVYQSGSWPEAIIPVPLHPTRHRLRGFNQSQQLARQIISFLPKPRPTVNSRLLSRINPTKSQQGLSRLQRKQNMRKAFAINEETPYRHVAIVDDVVTSMATANELSQLLKKEGVQTVDIWSIARTAI</sequence>
<dbReference type="AlphaFoldDB" id="A0A2H9T992"/>
<dbReference type="EMBL" id="NSIT01000045">
    <property type="protein sequence ID" value="PJE79825.1"/>
    <property type="molecule type" value="Genomic_DNA"/>
</dbReference>
<evidence type="ECO:0000313" key="2">
    <source>
        <dbReference type="EMBL" id="PJE79825.1"/>
    </source>
</evidence>
<dbReference type="PANTHER" id="PTHR47505">
    <property type="entry name" value="DNA UTILIZATION PROTEIN YHGH"/>
    <property type="match status" value="1"/>
</dbReference>
<evidence type="ECO:0000256" key="1">
    <source>
        <dbReference type="ARBA" id="ARBA00008007"/>
    </source>
</evidence>
<comment type="caution">
    <text evidence="2">The sequence shown here is derived from an EMBL/GenBank/DDBJ whole genome shotgun (WGS) entry which is preliminary data.</text>
</comment>
<proteinExistence type="inferred from homology"/>
<name>A0A2H9T992_9ZZZZ</name>